<evidence type="ECO:0000259" key="2">
    <source>
        <dbReference type="Pfam" id="PF03795"/>
    </source>
</evidence>
<evidence type="ECO:0000256" key="1">
    <source>
        <dbReference type="ARBA" id="ARBA00007689"/>
    </source>
</evidence>
<proteinExistence type="inferred from homology"/>
<dbReference type="PANTHER" id="PTHR35174:SF4">
    <property type="entry name" value="BLL7163 PROTEIN"/>
    <property type="match status" value="1"/>
</dbReference>
<organism evidence="3 4">
    <name type="scientific">Brevundimonas vitisensis</name>
    <dbReference type="NCBI Taxonomy" id="2800818"/>
    <lineage>
        <taxon>Bacteria</taxon>
        <taxon>Pseudomonadati</taxon>
        <taxon>Pseudomonadota</taxon>
        <taxon>Alphaproteobacteria</taxon>
        <taxon>Caulobacterales</taxon>
        <taxon>Caulobacteraceae</taxon>
        <taxon>Brevundimonas</taxon>
    </lineage>
</organism>
<keyword evidence="4" id="KW-1185">Reference proteome</keyword>
<name>A0ABX7BRN9_9CAUL</name>
<evidence type="ECO:0000313" key="4">
    <source>
        <dbReference type="Proteomes" id="UP000595448"/>
    </source>
</evidence>
<accession>A0ABX7BRN9</accession>
<dbReference type="EMBL" id="CP067977">
    <property type="protein sequence ID" value="QQQ19937.1"/>
    <property type="molecule type" value="Genomic_DNA"/>
</dbReference>
<dbReference type="PANTHER" id="PTHR35174">
    <property type="entry name" value="BLL7171 PROTEIN-RELATED"/>
    <property type="match status" value="1"/>
</dbReference>
<dbReference type="InterPro" id="IPR005545">
    <property type="entry name" value="YCII"/>
</dbReference>
<reference evidence="3 4" key="1">
    <citation type="submission" date="2021-01" db="EMBL/GenBank/DDBJ databases">
        <title>Brevundimonas vitis sp. nov., an bacterium isolated from grape (Vitis vinifera).</title>
        <authorList>
            <person name="Jiang L."/>
            <person name="Lee J."/>
        </authorList>
    </citation>
    <scope>NUCLEOTIDE SEQUENCE [LARGE SCALE GENOMIC DNA]</scope>
    <source>
        <strain evidence="3 4">GRTSA-9</strain>
    </source>
</reference>
<comment type="similarity">
    <text evidence="1">Belongs to the YciI family.</text>
</comment>
<evidence type="ECO:0000313" key="3">
    <source>
        <dbReference type="EMBL" id="QQQ19937.1"/>
    </source>
</evidence>
<dbReference type="InterPro" id="IPR011008">
    <property type="entry name" value="Dimeric_a/b-barrel"/>
</dbReference>
<dbReference type="SUPFAM" id="SSF54909">
    <property type="entry name" value="Dimeric alpha+beta barrel"/>
    <property type="match status" value="1"/>
</dbReference>
<sequence length="136" mass="15068">MVMMKGTEAIEQGVQPSEALMAEMMAFNEELVAAGIMISGEGLQPSSKGKRVVFGGRDKPIVYDGPFAETKELIAGFWIWEVKDMDEAMAWAVRIPDTDKLHGEVEVRPVVTFEDFDNMTPELSAQEQSLRERTGG</sequence>
<feature type="domain" description="YCII-related" evidence="2">
    <location>
        <begin position="9"/>
        <end position="113"/>
    </location>
</feature>
<gene>
    <name evidence="3" type="ORF">JIP62_00660</name>
</gene>
<protein>
    <submittedName>
        <fullName evidence="3">YciI family protein</fullName>
    </submittedName>
</protein>
<dbReference type="RefSeq" id="WP_201104441.1">
    <property type="nucleotide sequence ID" value="NZ_CP067977.1"/>
</dbReference>
<dbReference type="Proteomes" id="UP000595448">
    <property type="component" value="Chromosome"/>
</dbReference>
<dbReference type="Pfam" id="PF03795">
    <property type="entry name" value="YCII"/>
    <property type="match status" value="1"/>
</dbReference>
<dbReference type="Gene3D" id="3.30.70.1060">
    <property type="entry name" value="Dimeric alpha+beta barrel"/>
    <property type="match status" value="1"/>
</dbReference>